<dbReference type="InterPro" id="IPR010877">
    <property type="entry name" value="Phage_Mu_Gp46"/>
</dbReference>
<dbReference type="AlphaFoldDB" id="A0A450UE25"/>
<accession>A0A450UE25</accession>
<sequence>MLKLVQKDWGRFDLEMERPDEGDDSAAATLVYAALFTDAEADSPSSRVTDRYDRRGWWADPKAGSDLWHVRRQPLDGSARKEALALVRRTIAERAPALRDIRVRETKAPSGAGSISNVFVDVDGMHNGRRFIVRVSL</sequence>
<proteinExistence type="predicted"/>
<dbReference type="EMBL" id="CAADFH010000013">
    <property type="protein sequence ID" value="VFJ90797.1"/>
    <property type="molecule type" value="Genomic_DNA"/>
</dbReference>
<protein>
    <submittedName>
        <fullName evidence="1">Phage protein GP46</fullName>
    </submittedName>
</protein>
<name>A0A450UE25_9GAMM</name>
<organism evidence="1">
    <name type="scientific">Candidatus Kentrum sp. LFY</name>
    <dbReference type="NCBI Taxonomy" id="2126342"/>
    <lineage>
        <taxon>Bacteria</taxon>
        <taxon>Pseudomonadati</taxon>
        <taxon>Pseudomonadota</taxon>
        <taxon>Gammaproteobacteria</taxon>
        <taxon>Candidatus Kentrum</taxon>
    </lineage>
</organism>
<reference evidence="1" key="1">
    <citation type="submission" date="2019-02" db="EMBL/GenBank/DDBJ databases">
        <authorList>
            <person name="Gruber-Vodicka R. H."/>
            <person name="Seah K. B. B."/>
        </authorList>
    </citation>
    <scope>NUCLEOTIDE SEQUENCE</scope>
    <source>
        <strain evidence="1">BECK_M6</strain>
    </source>
</reference>
<evidence type="ECO:0000313" key="1">
    <source>
        <dbReference type="EMBL" id="VFJ90797.1"/>
    </source>
</evidence>
<gene>
    <name evidence="1" type="ORF">BECKLFY1418A_GA0070994_101322</name>
</gene>
<dbReference type="Pfam" id="PF07409">
    <property type="entry name" value="GP46"/>
    <property type="match status" value="1"/>
</dbReference>